<dbReference type="GO" id="GO:0004061">
    <property type="term" value="F:arylformamidase activity"/>
    <property type="evidence" value="ECO:0007669"/>
    <property type="project" value="UniProtKB-EC"/>
</dbReference>
<dbReference type="InterPro" id="IPR007325">
    <property type="entry name" value="KFase/CYL"/>
</dbReference>
<dbReference type="GO" id="GO:0046872">
    <property type="term" value="F:metal ion binding"/>
    <property type="evidence" value="ECO:0007669"/>
    <property type="project" value="UniProtKB-KW"/>
</dbReference>
<evidence type="ECO:0000256" key="2">
    <source>
        <dbReference type="ARBA" id="ARBA00002204"/>
    </source>
</evidence>
<dbReference type="PATRIC" id="fig|1134406.4.peg.620"/>
<dbReference type="Gene3D" id="3.50.30.50">
    <property type="entry name" value="Putative cyclase"/>
    <property type="match status" value="1"/>
</dbReference>
<dbReference type="OrthoDB" id="9796085at2"/>
<dbReference type="PANTHER" id="PTHR31118">
    <property type="entry name" value="CYCLASE-LIKE PROTEIN 2"/>
    <property type="match status" value="1"/>
</dbReference>
<evidence type="ECO:0000313" key="13">
    <source>
        <dbReference type="Proteomes" id="UP000050417"/>
    </source>
</evidence>
<evidence type="ECO:0000256" key="11">
    <source>
        <dbReference type="ARBA" id="ARBA00060547"/>
    </source>
</evidence>
<gene>
    <name evidence="12" type="ORF">ADN00_08100</name>
</gene>
<accession>A0A0P6XC63</accession>
<evidence type="ECO:0000256" key="5">
    <source>
        <dbReference type="ARBA" id="ARBA00014889"/>
    </source>
</evidence>
<dbReference type="RefSeq" id="WP_075062569.1">
    <property type="nucleotide sequence ID" value="NZ_LGCL01000021.1"/>
</dbReference>
<evidence type="ECO:0000313" key="12">
    <source>
        <dbReference type="EMBL" id="KPL77837.1"/>
    </source>
</evidence>
<keyword evidence="8" id="KW-0862">Zinc</keyword>
<sequence>MAKFYDVSLSIQPGMPVWPGDPLVSLDLISRIEDGENANVSRMSMGVHTGTHVDAPFHFVAGAATVESLALDVLIGIAQVIEIDRAVGQITADVLRGATINPGVRRVLFKTRNSDLWARGETRFQKDFVALSEDAALFLVDAGIQLVGIDYLSIAPFDAGVPTHVALLTRGVVIVEGVNLAEVPAGMYRMICLPMKLKAADGAPARMVLEAM</sequence>
<comment type="caution">
    <text evidence="12">The sequence shown here is derived from an EMBL/GenBank/DDBJ whole genome shotgun (WGS) entry which is preliminary data.</text>
</comment>
<evidence type="ECO:0000256" key="7">
    <source>
        <dbReference type="ARBA" id="ARBA00022801"/>
    </source>
</evidence>
<proteinExistence type="predicted"/>
<organism evidence="12 13">
    <name type="scientific">Ornatilinea apprima</name>
    <dbReference type="NCBI Taxonomy" id="1134406"/>
    <lineage>
        <taxon>Bacteria</taxon>
        <taxon>Bacillati</taxon>
        <taxon>Chloroflexota</taxon>
        <taxon>Anaerolineae</taxon>
        <taxon>Anaerolineales</taxon>
        <taxon>Anaerolineaceae</taxon>
        <taxon>Ornatilinea</taxon>
    </lineage>
</organism>
<keyword evidence="13" id="KW-1185">Reference proteome</keyword>
<keyword evidence="6" id="KW-0479">Metal-binding</keyword>
<evidence type="ECO:0000256" key="4">
    <source>
        <dbReference type="ARBA" id="ARBA00012930"/>
    </source>
</evidence>
<comment type="cofactor">
    <cofactor evidence="1">
        <name>Zn(2+)</name>
        <dbReference type="ChEBI" id="CHEBI:29105"/>
    </cofactor>
</comment>
<dbReference type="EC" id="3.5.1.9" evidence="4"/>
<protein>
    <recommendedName>
        <fullName evidence="5">Kynurenine formamidase</fullName>
        <ecNumber evidence="4">3.5.1.9</ecNumber>
    </recommendedName>
</protein>
<dbReference type="FunFam" id="3.50.30.50:FF:000001">
    <property type="entry name" value="Kynurenine formamidase"/>
    <property type="match status" value="1"/>
</dbReference>
<name>A0A0P6XC63_9CHLR</name>
<reference evidence="12 13" key="1">
    <citation type="submission" date="2015-07" db="EMBL/GenBank/DDBJ databases">
        <title>Genome sequence of Ornatilinea apprima DSM 23815.</title>
        <authorList>
            <person name="Hemp J."/>
            <person name="Ward L.M."/>
            <person name="Pace L.A."/>
            <person name="Fischer W.W."/>
        </authorList>
    </citation>
    <scope>NUCLEOTIDE SEQUENCE [LARGE SCALE GENOMIC DNA]</scope>
    <source>
        <strain evidence="12 13">P3M-1</strain>
    </source>
</reference>
<dbReference type="InterPro" id="IPR037175">
    <property type="entry name" value="KFase_sf"/>
</dbReference>
<keyword evidence="9" id="KW-0823">Tryptophan catabolism</keyword>
<dbReference type="AlphaFoldDB" id="A0A0P6XC63"/>
<evidence type="ECO:0000256" key="9">
    <source>
        <dbReference type="ARBA" id="ARBA00023079"/>
    </source>
</evidence>
<comment type="catalytic activity">
    <reaction evidence="10">
        <text>N-formyl-L-kynurenine + H2O = L-kynurenine + formate + H(+)</text>
        <dbReference type="Rhea" id="RHEA:13009"/>
        <dbReference type="ChEBI" id="CHEBI:15377"/>
        <dbReference type="ChEBI" id="CHEBI:15378"/>
        <dbReference type="ChEBI" id="CHEBI:15740"/>
        <dbReference type="ChEBI" id="CHEBI:57959"/>
        <dbReference type="ChEBI" id="CHEBI:58629"/>
        <dbReference type="EC" id="3.5.1.9"/>
    </reaction>
</comment>
<dbReference type="SUPFAM" id="SSF102198">
    <property type="entry name" value="Putative cyclase"/>
    <property type="match status" value="1"/>
</dbReference>
<dbReference type="GO" id="GO:0019441">
    <property type="term" value="P:L-tryptophan catabolic process to kynurenine"/>
    <property type="evidence" value="ECO:0007669"/>
    <property type="project" value="InterPro"/>
</dbReference>
<dbReference type="STRING" id="1134406.ADN00_08100"/>
<dbReference type="Pfam" id="PF04199">
    <property type="entry name" value="Cyclase"/>
    <property type="match status" value="1"/>
</dbReference>
<comment type="subunit">
    <text evidence="3">Homodimer.</text>
</comment>
<evidence type="ECO:0000256" key="8">
    <source>
        <dbReference type="ARBA" id="ARBA00022833"/>
    </source>
</evidence>
<evidence type="ECO:0000256" key="1">
    <source>
        <dbReference type="ARBA" id="ARBA00001947"/>
    </source>
</evidence>
<evidence type="ECO:0000256" key="6">
    <source>
        <dbReference type="ARBA" id="ARBA00022723"/>
    </source>
</evidence>
<dbReference type="PANTHER" id="PTHR31118:SF32">
    <property type="entry name" value="KYNURENINE FORMAMIDASE"/>
    <property type="match status" value="1"/>
</dbReference>
<keyword evidence="7" id="KW-0378">Hydrolase</keyword>
<evidence type="ECO:0000256" key="10">
    <source>
        <dbReference type="ARBA" id="ARBA00048496"/>
    </source>
</evidence>
<dbReference type="EMBL" id="LGCL01000021">
    <property type="protein sequence ID" value="KPL77837.1"/>
    <property type="molecule type" value="Genomic_DNA"/>
</dbReference>
<comment type="function">
    <text evidence="2">Catalyzes the hydrolysis of N-formyl-L-kynurenine to L-kynurenine, the second step in the kynurenine pathway of tryptophan degradation.</text>
</comment>
<comment type="pathway">
    <text evidence="11">Amino-acid degradation; L-tryptophan degradation via kynurenine pathway; L-kynurenine from L-tryptophan: step 2/2.</text>
</comment>
<evidence type="ECO:0000256" key="3">
    <source>
        <dbReference type="ARBA" id="ARBA00011738"/>
    </source>
</evidence>
<dbReference type="Proteomes" id="UP000050417">
    <property type="component" value="Unassembled WGS sequence"/>
</dbReference>